<protein>
    <recommendedName>
        <fullName evidence="4">PBP domain-containing protein</fullName>
    </recommendedName>
</protein>
<dbReference type="AlphaFoldDB" id="A0A3E0VLM4"/>
<evidence type="ECO:0000313" key="2">
    <source>
        <dbReference type="EMBL" id="RFA10330.1"/>
    </source>
</evidence>
<evidence type="ECO:0000256" key="1">
    <source>
        <dbReference type="SAM" id="Phobius"/>
    </source>
</evidence>
<dbReference type="Proteomes" id="UP000256486">
    <property type="component" value="Unassembled WGS sequence"/>
</dbReference>
<reference evidence="2 3" key="1">
    <citation type="submission" date="2017-04" db="EMBL/GenBank/DDBJ databases">
        <title>Comparative genome analysis of Subtercola boreus.</title>
        <authorList>
            <person name="Cho Y.-J."/>
            <person name="Cho A."/>
            <person name="Kim O.-S."/>
            <person name="Lee J.-I."/>
        </authorList>
    </citation>
    <scope>NUCLEOTIDE SEQUENCE [LARGE SCALE GENOMIC DNA]</scope>
    <source>
        <strain evidence="2 3">K300</strain>
    </source>
</reference>
<dbReference type="Gene3D" id="3.40.190.10">
    <property type="entry name" value="Periplasmic binding protein-like II"/>
    <property type="match status" value="2"/>
</dbReference>
<organism evidence="2 3">
    <name type="scientific">Subtercola boreus</name>
    <dbReference type="NCBI Taxonomy" id="120213"/>
    <lineage>
        <taxon>Bacteria</taxon>
        <taxon>Bacillati</taxon>
        <taxon>Actinomycetota</taxon>
        <taxon>Actinomycetes</taxon>
        <taxon>Micrococcales</taxon>
        <taxon>Microbacteriaceae</taxon>
        <taxon>Subtercola</taxon>
    </lineage>
</organism>
<feature type="transmembrane region" description="Helical" evidence="1">
    <location>
        <begin position="21"/>
        <end position="47"/>
    </location>
</feature>
<name>A0A3E0VLM4_9MICO</name>
<accession>A0A3E0VLM4</accession>
<proteinExistence type="predicted"/>
<dbReference type="EMBL" id="NBWZ01000001">
    <property type="protein sequence ID" value="RFA10330.1"/>
    <property type="molecule type" value="Genomic_DNA"/>
</dbReference>
<sequence>MEFPVPSSPRHRSSYSSPRRTWLLSGVTGVVVGLSVGAIVALSGVVLPSGTAHADDSSAVTVKASDQDVDIADAPAPDLAVTVSQTRGLVSQGLTISWTGGKKSELPSTITGGADFLQIAQCWGDDPASSTPSPDRTTCQYGGFSSPGASRDSYLSSIDDVAPEDMDYTVPSTNFAVPTYTSIPFRAVTGETVASVKDGQHNESVDVNQNPFFTKYTTNEVKWIGSSDEGTGSAKFEVQTALQAPGLGCGAPITAADGTKSGRGCWLVIIPRGEKDPGSAGIDQSGLFYDTWKHRIAVKLTFNPLGVNCPIGAAERPIAGSELAAAAVASWQPALCNADGGAVYSISTGADTDAALAANGTAVAPLALTSLPLPAEASGGVDNLTYAPVALGGLSIGFAVDRVPSTVEGTPQKVIDSAGLPFSSLKLTPRLVAKLLTNSYIDSLPTGADRSHVGYKSPADPGKNARNVTLDPDFLAINDPEWKYMNVISPSVADLLEPQGRSDAATQLWNYVLSDPSAVAFLNGEPDEWGMIVNPWSSTSDEVVQTVNKDGKGLVLPRDSFPKTDPIDQAATDNGGEVNLVTWRPYVNDLDSSAYLTLRGDGQTLGFWNPTAATPKYDKAVRSLPGQQSVLGLTDTSSAARYQVVSAELQNPAGSFVAPTVDSLTAAAAAMTANASQSQVYTFDPKSEAAKAAPTAYPLAMPVYAAVNRTMDDADLRKDFAAFIRYAATDGQSPGDTLGELPRGYAPIPSGWEAQALAAADIIESGRLPDTSTPAATPAPAAGTTALTPAQVQAGVTVSRPVGAVSGAVPAAAIISAPETTVDPTGAVAAPLLGPATPADPAGGPISAAVPASVLAGLGAAGAVPFLSRIRRRT</sequence>
<keyword evidence="1" id="KW-0812">Transmembrane</keyword>
<keyword evidence="1" id="KW-1133">Transmembrane helix</keyword>
<comment type="caution">
    <text evidence="2">The sequence shown here is derived from an EMBL/GenBank/DDBJ whole genome shotgun (WGS) entry which is preliminary data.</text>
</comment>
<gene>
    <name evidence="2" type="ORF">B7R54_14760</name>
</gene>
<evidence type="ECO:0008006" key="4">
    <source>
        <dbReference type="Google" id="ProtNLM"/>
    </source>
</evidence>
<evidence type="ECO:0000313" key="3">
    <source>
        <dbReference type="Proteomes" id="UP000256486"/>
    </source>
</evidence>
<dbReference type="SUPFAM" id="SSF53850">
    <property type="entry name" value="Periplasmic binding protein-like II"/>
    <property type="match status" value="1"/>
</dbReference>
<keyword evidence="1" id="KW-0472">Membrane</keyword>
<feature type="transmembrane region" description="Helical" evidence="1">
    <location>
        <begin position="848"/>
        <end position="867"/>
    </location>
</feature>
<keyword evidence="3" id="KW-1185">Reference proteome</keyword>